<dbReference type="InterPro" id="IPR011006">
    <property type="entry name" value="CheY-like_superfamily"/>
</dbReference>
<proteinExistence type="predicted"/>
<evidence type="ECO:0000313" key="2">
    <source>
        <dbReference type="Proteomes" id="UP000664288"/>
    </source>
</evidence>
<organism evidence="1 2">
    <name type="scientific">Jiella sonneratiae</name>
    <dbReference type="NCBI Taxonomy" id="2816856"/>
    <lineage>
        <taxon>Bacteria</taxon>
        <taxon>Pseudomonadati</taxon>
        <taxon>Pseudomonadota</taxon>
        <taxon>Alphaproteobacteria</taxon>
        <taxon>Hyphomicrobiales</taxon>
        <taxon>Aurantimonadaceae</taxon>
        <taxon>Jiella</taxon>
    </lineage>
</organism>
<dbReference type="EMBL" id="JAFMPY010000004">
    <property type="protein sequence ID" value="MBO0902989.1"/>
    <property type="molecule type" value="Genomic_DNA"/>
</dbReference>
<reference evidence="1 2" key="1">
    <citation type="submission" date="2021-03" db="EMBL/GenBank/DDBJ databases">
        <title>Whole genome sequence of Jiella sp. MQZ13P-4.</title>
        <authorList>
            <person name="Tuo L."/>
        </authorList>
    </citation>
    <scope>NUCLEOTIDE SEQUENCE [LARGE SCALE GENOMIC DNA]</scope>
    <source>
        <strain evidence="1 2">MQZ13P-4</strain>
    </source>
</reference>
<dbReference type="RefSeq" id="WP_207349624.1">
    <property type="nucleotide sequence ID" value="NZ_JAFMPY010000004.1"/>
</dbReference>
<name>A0ABS3IZY5_9HYPH</name>
<protein>
    <recommendedName>
        <fullName evidence="3">Response regulatory domain-containing protein</fullName>
    </recommendedName>
</protein>
<comment type="caution">
    <text evidence="1">The sequence shown here is derived from an EMBL/GenBank/DDBJ whole genome shotgun (WGS) entry which is preliminary data.</text>
</comment>
<dbReference type="Proteomes" id="UP000664288">
    <property type="component" value="Unassembled WGS sequence"/>
</dbReference>
<evidence type="ECO:0008006" key="3">
    <source>
        <dbReference type="Google" id="ProtNLM"/>
    </source>
</evidence>
<accession>A0ABS3IZY5</accession>
<dbReference type="Gene3D" id="3.40.50.2300">
    <property type="match status" value="1"/>
</dbReference>
<evidence type="ECO:0000313" key="1">
    <source>
        <dbReference type="EMBL" id="MBO0902989.1"/>
    </source>
</evidence>
<sequence length="157" mass="17125">MSSYSAVNQPVFATGEIAKVPSVLCACRDRVERDCYVEYSGILGWDVRATTDLGEAIGLVRGNRFDILVIAGAVQGALGMELLEQIRNESGANQHVPAILVADHTNILEMKAIGRRDQINIEHIEFGKMLLSSFRIIVMGLIARKMKTSVAAARRGP</sequence>
<keyword evidence="2" id="KW-1185">Reference proteome</keyword>
<gene>
    <name evidence="1" type="ORF">J1C47_05000</name>
</gene>
<dbReference type="SUPFAM" id="SSF52172">
    <property type="entry name" value="CheY-like"/>
    <property type="match status" value="1"/>
</dbReference>